<feature type="region of interest" description="Disordered" evidence="1">
    <location>
        <begin position="1"/>
        <end position="33"/>
    </location>
</feature>
<comment type="caution">
    <text evidence="2">The sequence shown here is derived from an EMBL/GenBank/DDBJ whole genome shotgun (WGS) entry which is preliminary data.</text>
</comment>
<evidence type="ECO:0000313" key="2">
    <source>
        <dbReference type="EMBL" id="POI29195.1"/>
    </source>
</evidence>
<dbReference type="EMBL" id="PPHD01016228">
    <property type="protein sequence ID" value="POI29195.1"/>
    <property type="molecule type" value="Genomic_DNA"/>
</dbReference>
<protein>
    <submittedName>
        <fullName evidence="2">Uncharacterized protein</fullName>
    </submittedName>
</protein>
<evidence type="ECO:0000256" key="1">
    <source>
        <dbReference type="SAM" id="MobiDB-lite"/>
    </source>
</evidence>
<name>A0A2P4SYM1_BAMTH</name>
<sequence length="73" mass="7981">MSPLLAQGTASGGTGMDHRFTPSVQHSKQRGETPFPCSCFPSALLAKDEFHTVLSTFWITHPKDAIQMHSQVP</sequence>
<reference evidence="2 3" key="1">
    <citation type="submission" date="2018-01" db="EMBL/GenBank/DDBJ databases">
        <title>Comparison of the Chinese Bamboo Partridge and Red Junglefowl genome sequences highlights the importance of demography in genome evolution.</title>
        <authorList>
            <person name="Tiley G.P."/>
            <person name="Kimball R.T."/>
            <person name="Braun E.L."/>
            <person name="Burleigh J.G."/>
        </authorList>
    </citation>
    <scope>NUCLEOTIDE SEQUENCE [LARGE SCALE GENOMIC DNA]</scope>
    <source>
        <strain evidence="2">RTK389</strain>
        <tissue evidence="2">Blood</tissue>
    </source>
</reference>
<gene>
    <name evidence="2" type="ORF">CIB84_007055</name>
</gene>
<dbReference type="Proteomes" id="UP000237246">
    <property type="component" value="Unassembled WGS sequence"/>
</dbReference>
<keyword evidence="3" id="KW-1185">Reference proteome</keyword>
<evidence type="ECO:0000313" key="3">
    <source>
        <dbReference type="Proteomes" id="UP000237246"/>
    </source>
</evidence>
<dbReference type="AlphaFoldDB" id="A0A2P4SYM1"/>
<proteinExistence type="predicted"/>
<organism evidence="2 3">
    <name type="scientific">Bambusicola thoracicus</name>
    <name type="common">Chinese bamboo-partridge</name>
    <name type="synonym">Perdix thoracica</name>
    <dbReference type="NCBI Taxonomy" id="9083"/>
    <lineage>
        <taxon>Eukaryota</taxon>
        <taxon>Metazoa</taxon>
        <taxon>Chordata</taxon>
        <taxon>Craniata</taxon>
        <taxon>Vertebrata</taxon>
        <taxon>Euteleostomi</taxon>
        <taxon>Archelosauria</taxon>
        <taxon>Archosauria</taxon>
        <taxon>Dinosauria</taxon>
        <taxon>Saurischia</taxon>
        <taxon>Theropoda</taxon>
        <taxon>Coelurosauria</taxon>
        <taxon>Aves</taxon>
        <taxon>Neognathae</taxon>
        <taxon>Galloanserae</taxon>
        <taxon>Galliformes</taxon>
        <taxon>Phasianidae</taxon>
        <taxon>Perdicinae</taxon>
        <taxon>Bambusicola</taxon>
    </lineage>
</organism>
<accession>A0A2P4SYM1</accession>